<dbReference type="SUPFAM" id="SSF161098">
    <property type="entry name" value="MetI-like"/>
    <property type="match status" value="1"/>
</dbReference>
<feature type="transmembrane region" description="Helical" evidence="9">
    <location>
        <begin position="156"/>
        <end position="175"/>
    </location>
</feature>
<keyword evidence="13" id="KW-1185">Reference proteome</keyword>
<dbReference type="GO" id="GO:0005886">
    <property type="term" value="C:plasma membrane"/>
    <property type="evidence" value="ECO:0007669"/>
    <property type="project" value="UniProtKB-SubCell"/>
</dbReference>
<evidence type="ECO:0000259" key="11">
    <source>
        <dbReference type="PROSITE" id="PS50928"/>
    </source>
</evidence>
<keyword evidence="4" id="KW-1003">Cell membrane</keyword>
<evidence type="ECO:0000256" key="5">
    <source>
        <dbReference type="ARBA" id="ARBA00022692"/>
    </source>
</evidence>
<evidence type="ECO:0000256" key="10">
    <source>
        <dbReference type="SAM" id="MobiDB-lite"/>
    </source>
</evidence>
<evidence type="ECO:0000313" key="12">
    <source>
        <dbReference type="EMBL" id="QRG09822.1"/>
    </source>
</evidence>
<feature type="transmembrane region" description="Helical" evidence="9">
    <location>
        <begin position="131"/>
        <end position="150"/>
    </location>
</feature>
<feature type="transmembrane region" description="Helical" evidence="9">
    <location>
        <begin position="196"/>
        <end position="213"/>
    </location>
</feature>
<evidence type="ECO:0000256" key="2">
    <source>
        <dbReference type="ARBA" id="ARBA00009306"/>
    </source>
</evidence>
<dbReference type="Gene3D" id="1.10.3720.10">
    <property type="entry name" value="MetI-like"/>
    <property type="match status" value="1"/>
</dbReference>
<proteinExistence type="inferred from homology"/>
<keyword evidence="6 9" id="KW-1133">Transmembrane helix</keyword>
<sequence length="286" mass="31333">MPESTRTDAGHRNSGRSDKRRRVRLQQSLQTLVVPAAVVGVWLVLGALGMLPGGVVPKLPAVLVDWYYWIFGRPGATAFDAYSGTWLNAVLYSGWRVARGFALGVTAGVVLGILIGWSQSVSRLLDPTIQLIRPIPITAWIPFAIAWFGIGDGNAIFLIALGAFFPVVLNTIHGARDINKNLVRAARMMGISEWRLLVKVILPNALPNIFTGMRLAMGIAWTILIVAEMISIRGGVGYVLWDAYYVSRMEIVVADMITVGLLGSLSDRVIVLIEHQVLAWKHTHQS</sequence>
<dbReference type="PANTHER" id="PTHR30151">
    <property type="entry name" value="ALKANE SULFONATE ABC TRANSPORTER-RELATED, MEMBRANE SUBUNIT"/>
    <property type="match status" value="1"/>
</dbReference>
<feature type="transmembrane region" description="Helical" evidence="9">
    <location>
        <begin position="219"/>
        <end position="241"/>
    </location>
</feature>
<comment type="similarity">
    <text evidence="2 9">Belongs to the binding-protein-dependent transport system permease family.</text>
</comment>
<evidence type="ECO:0000256" key="1">
    <source>
        <dbReference type="ARBA" id="ARBA00004651"/>
    </source>
</evidence>
<dbReference type="GO" id="GO:0042918">
    <property type="term" value="P:alkanesulfonate transmembrane transport"/>
    <property type="evidence" value="ECO:0007669"/>
    <property type="project" value="UniProtKB-ARBA"/>
</dbReference>
<reference evidence="12 13" key="1">
    <citation type="submission" date="2020-10" db="EMBL/GenBank/DDBJ databases">
        <title>Degradation of 1,4-Dioxane by Xanthobacter sp. YN2, via a Novel Group-2 Soluble Di-Iron Monooxygenase.</title>
        <authorList>
            <person name="Ma F."/>
            <person name="Wang Y."/>
            <person name="Yang J."/>
            <person name="Guo H."/>
            <person name="Su D."/>
            <person name="Yu L."/>
        </authorList>
    </citation>
    <scope>NUCLEOTIDE SEQUENCE [LARGE SCALE GENOMIC DNA]</scope>
    <source>
        <strain evidence="12 13">YN2</strain>
    </source>
</reference>
<dbReference type="KEGG" id="xdi:EZH22_24195"/>
<organism evidence="12 13">
    <name type="scientific">Xanthobacter dioxanivorans</name>
    <dbReference type="NCBI Taxonomy" id="2528964"/>
    <lineage>
        <taxon>Bacteria</taxon>
        <taxon>Pseudomonadati</taxon>
        <taxon>Pseudomonadota</taxon>
        <taxon>Alphaproteobacteria</taxon>
        <taxon>Hyphomicrobiales</taxon>
        <taxon>Xanthobacteraceae</taxon>
        <taxon>Xanthobacter</taxon>
    </lineage>
</organism>
<comment type="subcellular location">
    <subcellularLocation>
        <location evidence="1 9">Cell membrane</location>
        <topology evidence="1 9">Multi-pass membrane protein</topology>
    </subcellularLocation>
</comment>
<keyword evidence="7 9" id="KW-0472">Membrane</keyword>
<evidence type="ECO:0000256" key="4">
    <source>
        <dbReference type="ARBA" id="ARBA00022475"/>
    </source>
</evidence>
<dbReference type="AlphaFoldDB" id="A0A974PU24"/>
<evidence type="ECO:0000256" key="6">
    <source>
        <dbReference type="ARBA" id="ARBA00022989"/>
    </source>
</evidence>
<feature type="transmembrane region" description="Helical" evidence="9">
    <location>
        <begin position="29"/>
        <end position="51"/>
    </location>
</feature>
<feature type="transmembrane region" description="Helical" evidence="9">
    <location>
        <begin position="100"/>
        <end position="119"/>
    </location>
</feature>
<protein>
    <submittedName>
        <fullName evidence="12">ABC transporter permease</fullName>
    </submittedName>
</protein>
<dbReference type="CDD" id="cd06261">
    <property type="entry name" value="TM_PBP2"/>
    <property type="match status" value="1"/>
</dbReference>
<evidence type="ECO:0000256" key="3">
    <source>
        <dbReference type="ARBA" id="ARBA00022448"/>
    </source>
</evidence>
<evidence type="ECO:0000256" key="8">
    <source>
        <dbReference type="ARBA" id="ARBA00056719"/>
    </source>
</evidence>
<feature type="region of interest" description="Disordered" evidence="10">
    <location>
        <begin position="1"/>
        <end position="20"/>
    </location>
</feature>
<keyword evidence="3 9" id="KW-0813">Transport</keyword>
<evidence type="ECO:0000256" key="9">
    <source>
        <dbReference type="RuleBase" id="RU363032"/>
    </source>
</evidence>
<dbReference type="PROSITE" id="PS50928">
    <property type="entry name" value="ABC_TM1"/>
    <property type="match status" value="1"/>
</dbReference>
<dbReference type="FunFam" id="1.10.3720.10:FF:000003">
    <property type="entry name" value="Aliphatic sulfonate ABC transporter permease"/>
    <property type="match status" value="1"/>
</dbReference>
<dbReference type="EMBL" id="CP063362">
    <property type="protein sequence ID" value="QRG09822.1"/>
    <property type="molecule type" value="Genomic_DNA"/>
</dbReference>
<dbReference type="Pfam" id="PF00528">
    <property type="entry name" value="BPD_transp_1"/>
    <property type="match status" value="1"/>
</dbReference>
<dbReference type="InterPro" id="IPR035906">
    <property type="entry name" value="MetI-like_sf"/>
</dbReference>
<name>A0A974PU24_9HYPH</name>
<dbReference type="InterPro" id="IPR000515">
    <property type="entry name" value="MetI-like"/>
</dbReference>
<dbReference type="PANTHER" id="PTHR30151:SF0">
    <property type="entry name" value="ABC TRANSPORTER PERMEASE PROTEIN MJ0413-RELATED"/>
    <property type="match status" value="1"/>
</dbReference>
<keyword evidence="5 9" id="KW-0812">Transmembrane</keyword>
<gene>
    <name evidence="12" type="ORF">EZH22_24195</name>
</gene>
<accession>A0A974PU24</accession>
<dbReference type="Proteomes" id="UP000596427">
    <property type="component" value="Chromosome"/>
</dbReference>
<feature type="domain" description="ABC transmembrane type-1" evidence="11">
    <location>
        <begin position="90"/>
        <end position="274"/>
    </location>
</feature>
<evidence type="ECO:0000313" key="13">
    <source>
        <dbReference type="Proteomes" id="UP000596427"/>
    </source>
</evidence>
<comment type="function">
    <text evidence="8">Probably part of an ABC transporter complex. Probably responsible for the translocation of the substrate across the membrane.</text>
</comment>
<evidence type="ECO:0000256" key="7">
    <source>
        <dbReference type="ARBA" id="ARBA00023136"/>
    </source>
</evidence>
<feature type="compositionally biased region" description="Basic and acidic residues" evidence="10">
    <location>
        <begin position="1"/>
        <end position="17"/>
    </location>
</feature>